<sequence length="897" mass="104892">MTAEHQRLTVNAKKPVPLEQWGPYLSERQWGTVREDYSLYGDAWNYFPHDHAACRVYKWGEDGLAGISDYFQNLCFAIALWNGKDPILKERLFGLTNSEGNHGEDVKELYYYLDNVPTHYYMQFLYKYPQQEYPYNKLLAKNRKRSKAETEYELLDTGIFNNNEYYDVYITYAKQGPQDIFIKIDVKNRYHKEAEITVLPTLWFHNRWGEGGDEKKPSITYNNKHSVVAEHERLGKYYFYFQPADTCFFTENETNKEKVMHLPNETPFVKDAFHRAIVNGENVDALHKKKSGTKFAPVYKLHVPAGETKTIYCRLSKSALDTPFGHGAENIFKTRKEEADIFYRSILKSDPRSDLFQVQRQALAGLLWSKQYYRYDVEKWLTVPDGLSPIHPNRNQGRNHLWQHVKNQDIIAMPDKWEYPWYAAWDLAFHCIPMALVDANFAKHQLLLIMREWYMKPDGQIPSYEWNFSDVNPPVHAWAAMQVYRIEKEKTGKGDIVFLKRIFQKLIINFTWWINRKDVRGNNIFEGGFLGLDNIGVFNRSHYFTPEMKLEQADCTGWMGMYALNMMDIALEIAMDDIGFEDAGTKFFEHFVLIAEALNEHTMWNMEDKFFYDILNLPGEAPMPLRIQSIVGLTSLFAVSIIERNMLDKLKDFTKRISWFEGYRKKNNRFWPNEERGDREKILLSLVPREKLTYLLEKMLNEDHFLSPGGIRALSKYHEANPYSITLGGIDHTIQYDPGDSTSDIFGGNSNWRGPVWMPINYLIIQSIRKYGKFYGESVMVEYPTGSGKKLNLEEVADELTQRVISLFEKNEDNERRYNGDYNWFYKQKGNENLVLFYEYFHGDTGTGLGANHQTGWTALIADLINSLTHKKTAEEAVPLSLFEEAEVNVERLTPNV</sequence>
<reference evidence="2" key="1">
    <citation type="submission" date="2021-06" db="EMBL/GenBank/DDBJ databases">
        <authorList>
            <person name="Huq M.A."/>
        </authorList>
    </citation>
    <scope>NUCLEOTIDE SEQUENCE</scope>
    <source>
        <strain evidence="2">MAH-26</strain>
    </source>
</reference>
<dbReference type="PANTHER" id="PTHR10412">
    <property type="entry name" value="MANNOSYL-OLIGOSACCHARIDE GLUCOSIDASE"/>
    <property type="match status" value="1"/>
</dbReference>
<gene>
    <name evidence="2" type="ORF">KTO63_05765</name>
</gene>
<organism evidence="2 3">
    <name type="scientific">Pinibacter aurantiacus</name>
    <dbReference type="NCBI Taxonomy" id="2851599"/>
    <lineage>
        <taxon>Bacteria</taxon>
        <taxon>Pseudomonadati</taxon>
        <taxon>Bacteroidota</taxon>
        <taxon>Chitinophagia</taxon>
        <taxon>Chitinophagales</taxon>
        <taxon>Chitinophagaceae</taxon>
        <taxon>Pinibacter</taxon>
    </lineage>
</organism>
<protein>
    <submittedName>
        <fullName evidence="2">Glucosidase</fullName>
    </submittedName>
</protein>
<comment type="caution">
    <text evidence="2">The sequence shown here is derived from an EMBL/GenBank/DDBJ whole genome shotgun (WGS) entry which is preliminary data.</text>
</comment>
<accession>A0A9E2SB62</accession>
<dbReference type="Pfam" id="PF22422">
    <property type="entry name" value="MGH1-like_GH"/>
    <property type="match status" value="2"/>
</dbReference>
<proteinExistence type="predicted"/>
<feature type="domain" description="Mannosylglycerate hydrolase MGH1-like glycoside hydrolase" evidence="1">
    <location>
        <begin position="419"/>
        <end position="522"/>
    </location>
</feature>
<feature type="domain" description="Mannosylglycerate hydrolase MGH1-like glycoside hydrolase" evidence="1">
    <location>
        <begin position="683"/>
        <end position="855"/>
    </location>
</feature>
<dbReference type="InterPro" id="IPR004888">
    <property type="entry name" value="Glycoside_hydrolase_63"/>
</dbReference>
<keyword evidence="3" id="KW-1185">Reference proteome</keyword>
<evidence type="ECO:0000313" key="3">
    <source>
        <dbReference type="Proteomes" id="UP000812270"/>
    </source>
</evidence>
<dbReference type="GO" id="GO:0004573">
    <property type="term" value="F:Glc3Man9GlcNAc2 oligosaccharide glucosidase activity"/>
    <property type="evidence" value="ECO:0007669"/>
    <property type="project" value="InterPro"/>
</dbReference>
<dbReference type="GO" id="GO:0009311">
    <property type="term" value="P:oligosaccharide metabolic process"/>
    <property type="evidence" value="ECO:0007669"/>
    <property type="project" value="InterPro"/>
</dbReference>
<dbReference type="Proteomes" id="UP000812270">
    <property type="component" value="Unassembled WGS sequence"/>
</dbReference>
<evidence type="ECO:0000259" key="1">
    <source>
        <dbReference type="Pfam" id="PF22422"/>
    </source>
</evidence>
<dbReference type="InterPro" id="IPR054491">
    <property type="entry name" value="MGH1-like_GH"/>
</dbReference>
<evidence type="ECO:0000313" key="2">
    <source>
        <dbReference type="EMBL" id="MBV4356650.1"/>
    </source>
</evidence>
<dbReference type="AlphaFoldDB" id="A0A9E2SB62"/>
<dbReference type="EMBL" id="JAHSPG010000002">
    <property type="protein sequence ID" value="MBV4356650.1"/>
    <property type="molecule type" value="Genomic_DNA"/>
</dbReference>
<dbReference type="PANTHER" id="PTHR10412:SF10">
    <property type="entry name" value="GLYCOSYL HYDROLASE FAMILY 63 C-TERMINAL DOMAIN-CONTAINING PROTEIN"/>
    <property type="match status" value="1"/>
</dbReference>
<dbReference type="RefSeq" id="WP_217790275.1">
    <property type="nucleotide sequence ID" value="NZ_JAHSPG010000002.1"/>
</dbReference>
<name>A0A9E2SB62_9BACT</name>